<accession>A0A0F3NHT6</accession>
<gene>
    <name evidence="1" type="ORF">APHNP_0172</name>
</gene>
<dbReference type="PATRIC" id="fig|1359153.3.peg.181"/>
<dbReference type="AlphaFoldDB" id="A0A0F3NHT6"/>
<name>A0A0F3NHT6_ANAPH</name>
<protein>
    <submittedName>
        <fullName evidence="1">Uncharacterized protein</fullName>
    </submittedName>
</protein>
<organism evidence="1 2">
    <name type="scientific">Anaplasma phagocytophilum str. ApNP</name>
    <dbReference type="NCBI Taxonomy" id="1359153"/>
    <lineage>
        <taxon>Bacteria</taxon>
        <taxon>Pseudomonadati</taxon>
        <taxon>Pseudomonadota</taxon>
        <taxon>Alphaproteobacteria</taxon>
        <taxon>Rickettsiales</taxon>
        <taxon>Anaplasmataceae</taxon>
        <taxon>Anaplasma</taxon>
        <taxon>phagocytophilum group</taxon>
    </lineage>
</organism>
<evidence type="ECO:0000313" key="1">
    <source>
        <dbReference type="EMBL" id="KJV67613.1"/>
    </source>
</evidence>
<dbReference type="EMBL" id="LANW01000001">
    <property type="protein sequence ID" value="KJV67613.1"/>
    <property type="molecule type" value="Genomic_DNA"/>
</dbReference>
<sequence>MTDSMSFNFNVRNYSVSWAIDRKIDMEIFIVIFMLHRGIE</sequence>
<reference evidence="1 2" key="1">
    <citation type="submission" date="2015-01" db="EMBL/GenBank/DDBJ databases">
        <title>Genome Sequencing of Rickettsiales.</title>
        <authorList>
            <person name="Daugherty S.C."/>
            <person name="Su Q."/>
            <person name="Abolude K."/>
            <person name="Beier-Sexton M."/>
            <person name="Carlyon J.A."/>
            <person name="Carter R."/>
            <person name="Day N.P."/>
            <person name="Dumler S.J."/>
            <person name="Dyachenko V."/>
            <person name="Godinez A."/>
            <person name="Kurtti T.J."/>
            <person name="Lichay M."/>
            <person name="Mullins K.E."/>
            <person name="Ott S."/>
            <person name="Pappas-Brown V."/>
            <person name="Paris D.H."/>
            <person name="Patel P."/>
            <person name="Richards A.L."/>
            <person name="Sadzewicz L."/>
            <person name="Sears K."/>
            <person name="Seidman D."/>
            <person name="Sengamalay N."/>
            <person name="Stenos J."/>
            <person name="Tallon L.J."/>
            <person name="Vincent G."/>
            <person name="Fraser C.M."/>
            <person name="Munderloh U."/>
            <person name="Dunning-Hotopp J.C."/>
        </authorList>
    </citation>
    <scope>NUCLEOTIDE SEQUENCE [LARGE SCALE GENOMIC DNA]</scope>
    <source>
        <strain evidence="1 2">ApNP</strain>
    </source>
</reference>
<dbReference type="Proteomes" id="UP000033385">
    <property type="component" value="Unassembled WGS sequence"/>
</dbReference>
<comment type="caution">
    <text evidence="1">The sequence shown here is derived from an EMBL/GenBank/DDBJ whole genome shotgun (WGS) entry which is preliminary data.</text>
</comment>
<evidence type="ECO:0000313" key="2">
    <source>
        <dbReference type="Proteomes" id="UP000033385"/>
    </source>
</evidence>
<proteinExistence type="predicted"/>